<feature type="region of interest" description="Disordered" evidence="1">
    <location>
        <begin position="104"/>
        <end position="125"/>
    </location>
</feature>
<dbReference type="OrthoDB" id="3352011at2"/>
<feature type="compositionally biased region" description="Polar residues" evidence="1">
    <location>
        <begin position="116"/>
        <end position="125"/>
    </location>
</feature>
<dbReference type="AlphaFoldDB" id="A0A5C6C8M2"/>
<dbReference type="RefSeq" id="WP_146406002.1">
    <property type="nucleotide sequence ID" value="NZ_SJPU01000001.1"/>
</dbReference>
<gene>
    <name evidence="2" type="ORF">Poly21_12700</name>
</gene>
<name>A0A5C6C8M2_9BACT</name>
<sequence>MLDRPRVKFMRRPEGTVSGSLVRGILLVLLLASRPATASDEFVWPGHGVPADRPTWGHRDGLRIGLAPAPGPQGLIRIYAPYLRQQYPRMVNFLSVEPAVTGLPGRGQSELEQSRQHPGQSGLTFTPANQVLKVTAADELPSGILDPQAGTLTLFVHPEPFRNGAHPILELIFYRGRPHEVEITIHAAPHSAPMESCVISATMGNYGMLRELHLADGQTARAADLWSDEQLDGLGFLPWRSWPAEKLGRTGKGEYEVSLSSNFEQPAHAAYATVVPPQWRYTGQGATHVWRTEAESAPTVAVNARRTYWGTVAPIAGGVCFENFELRIPFQDRQRLWFGIAPGKSENTPDSPLN</sequence>
<proteinExistence type="predicted"/>
<evidence type="ECO:0000256" key="1">
    <source>
        <dbReference type="SAM" id="MobiDB-lite"/>
    </source>
</evidence>
<evidence type="ECO:0000313" key="3">
    <source>
        <dbReference type="Proteomes" id="UP000319908"/>
    </source>
</evidence>
<comment type="caution">
    <text evidence="2">The sequence shown here is derived from an EMBL/GenBank/DDBJ whole genome shotgun (WGS) entry which is preliminary data.</text>
</comment>
<keyword evidence="3" id="KW-1185">Reference proteome</keyword>
<reference evidence="2 3" key="1">
    <citation type="journal article" date="2020" name="Antonie Van Leeuwenhoek">
        <title>Rhodopirellula heiligendammensis sp. nov., Rhodopirellula pilleata sp. nov., and Rhodopirellula solitaria sp. nov. isolated from natural or artificial marine surfaces in Northern Germany and California, USA, and emended description of the genus Rhodopirellula.</title>
        <authorList>
            <person name="Kallscheuer N."/>
            <person name="Wiegand S."/>
            <person name="Jogler M."/>
            <person name="Boedeker C."/>
            <person name="Peeters S.H."/>
            <person name="Rast P."/>
            <person name="Heuer A."/>
            <person name="Jetten M.S.M."/>
            <person name="Rohde M."/>
            <person name="Jogler C."/>
        </authorList>
    </citation>
    <scope>NUCLEOTIDE SEQUENCE [LARGE SCALE GENOMIC DNA]</scope>
    <source>
        <strain evidence="2 3">Poly21</strain>
    </source>
</reference>
<dbReference type="Proteomes" id="UP000319908">
    <property type="component" value="Unassembled WGS sequence"/>
</dbReference>
<organism evidence="2 3">
    <name type="scientific">Allorhodopirellula heiligendammensis</name>
    <dbReference type="NCBI Taxonomy" id="2714739"/>
    <lineage>
        <taxon>Bacteria</taxon>
        <taxon>Pseudomonadati</taxon>
        <taxon>Planctomycetota</taxon>
        <taxon>Planctomycetia</taxon>
        <taxon>Pirellulales</taxon>
        <taxon>Pirellulaceae</taxon>
        <taxon>Allorhodopirellula</taxon>
    </lineage>
</organism>
<accession>A0A5C6C8M2</accession>
<protein>
    <submittedName>
        <fullName evidence="2">Uncharacterized protein</fullName>
    </submittedName>
</protein>
<evidence type="ECO:0000313" key="2">
    <source>
        <dbReference type="EMBL" id="TWU19099.1"/>
    </source>
</evidence>
<dbReference type="EMBL" id="SJPU01000001">
    <property type="protein sequence ID" value="TWU19099.1"/>
    <property type="molecule type" value="Genomic_DNA"/>
</dbReference>